<gene>
    <name evidence="2" type="ORF">J2S19_000376</name>
</gene>
<keyword evidence="1" id="KW-0472">Membrane</keyword>
<evidence type="ECO:0000313" key="2">
    <source>
        <dbReference type="EMBL" id="MDQ0229126.1"/>
    </source>
</evidence>
<dbReference type="Proteomes" id="UP001234495">
    <property type="component" value="Unassembled WGS sequence"/>
</dbReference>
<organism evidence="2 3">
    <name type="scientific">Metabacillus malikii</name>
    <dbReference type="NCBI Taxonomy" id="1504265"/>
    <lineage>
        <taxon>Bacteria</taxon>
        <taxon>Bacillati</taxon>
        <taxon>Bacillota</taxon>
        <taxon>Bacilli</taxon>
        <taxon>Bacillales</taxon>
        <taxon>Bacillaceae</taxon>
        <taxon>Metabacillus</taxon>
    </lineage>
</organism>
<evidence type="ECO:0000313" key="3">
    <source>
        <dbReference type="Proteomes" id="UP001234495"/>
    </source>
</evidence>
<sequence>MVMVLNQIFQISAVILLLCSFYYFRHFKKVKKERDLTFTEFSIYVITQIAIYLCAGSYILLFLDRNFG</sequence>
<feature type="transmembrane region" description="Helical" evidence="1">
    <location>
        <begin position="36"/>
        <end position="63"/>
    </location>
</feature>
<feature type="transmembrane region" description="Helical" evidence="1">
    <location>
        <begin position="6"/>
        <end position="24"/>
    </location>
</feature>
<dbReference type="EMBL" id="JAUSUD010000001">
    <property type="protein sequence ID" value="MDQ0229126.1"/>
    <property type="molecule type" value="Genomic_DNA"/>
</dbReference>
<keyword evidence="3" id="KW-1185">Reference proteome</keyword>
<protein>
    <submittedName>
        <fullName evidence="2">Uncharacterized protein</fullName>
    </submittedName>
</protein>
<keyword evidence="1" id="KW-1133">Transmembrane helix</keyword>
<name>A0ABT9ZA62_9BACI</name>
<evidence type="ECO:0000256" key="1">
    <source>
        <dbReference type="SAM" id="Phobius"/>
    </source>
</evidence>
<comment type="caution">
    <text evidence="2">The sequence shown here is derived from an EMBL/GenBank/DDBJ whole genome shotgun (WGS) entry which is preliminary data.</text>
</comment>
<keyword evidence="1" id="KW-0812">Transmembrane</keyword>
<reference evidence="2 3" key="1">
    <citation type="submission" date="2023-07" db="EMBL/GenBank/DDBJ databases">
        <title>Genomic Encyclopedia of Type Strains, Phase IV (KMG-IV): sequencing the most valuable type-strain genomes for metagenomic binning, comparative biology and taxonomic classification.</title>
        <authorList>
            <person name="Goeker M."/>
        </authorList>
    </citation>
    <scope>NUCLEOTIDE SEQUENCE [LARGE SCALE GENOMIC DNA]</scope>
    <source>
        <strain evidence="2 3">DSM 29005</strain>
    </source>
</reference>
<accession>A0ABT9ZA62</accession>
<proteinExistence type="predicted"/>